<feature type="transmembrane region" description="Helical" evidence="12">
    <location>
        <begin position="96"/>
        <end position="117"/>
    </location>
</feature>
<feature type="transmembrane region" description="Helical" evidence="12">
    <location>
        <begin position="189"/>
        <end position="214"/>
    </location>
</feature>
<dbReference type="AlphaFoldDB" id="A0A8C5BJM7"/>
<name>A0A8C5BJM7_GADMO</name>
<keyword evidence="7 10" id="KW-0675">Receptor</keyword>
<dbReference type="GO" id="GO:0004960">
    <property type="term" value="F:thromboxane receptor activity"/>
    <property type="evidence" value="ECO:0007669"/>
    <property type="project" value="UniProtKB-ARBA"/>
</dbReference>
<evidence type="ECO:0000256" key="4">
    <source>
        <dbReference type="ARBA" id="ARBA00022989"/>
    </source>
</evidence>
<dbReference type="GO" id="GO:0007204">
    <property type="term" value="P:positive regulation of cytosolic calcium ion concentration"/>
    <property type="evidence" value="ECO:0007669"/>
    <property type="project" value="TreeGrafter"/>
</dbReference>
<evidence type="ECO:0000256" key="3">
    <source>
        <dbReference type="ARBA" id="ARBA00022692"/>
    </source>
</evidence>
<feature type="transmembrane region" description="Helical" evidence="12">
    <location>
        <begin position="138"/>
        <end position="161"/>
    </location>
</feature>
<comment type="subcellular location">
    <subcellularLocation>
        <location evidence="1">Cell membrane</location>
        <topology evidence="1">Multi-pass membrane protein</topology>
    </subcellularLocation>
</comment>
<dbReference type="GO" id="GO:0005886">
    <property type="term" value="C:plasma membrane"/>
    <property type="evidence" value="ECO:0007669"/>
    <property type="project" value="UniProtKB-SubCell"/>
</dbReference>
<keyword evidence="6 12" id="KW-0472">Membrane</keyword>
<organism evidence="14 15">
    <name type="scientific">Gadus morhua</name>
    <name type="common">Atlantic cod</name>
    <dbReference type="NCBI Taxonomy" id="8049"/>
    <lineage>
        <taxon>Eukaryota</taxon>
        <taxon>Metazoa</taxon>
        <taxon>Chordata</taxon>
        <taxon>Craniata</taxon>
        <taxon>Vertebrata</taxon>
        <taxon>Euteleostomi</taxon>
        <taxon>Actinopterygii</taxon>
        <taxon>Neopterygii</taxon>
        <taxon>Teleostei</taxon>
        <taxon>Neoteleostei</taxon>
        <taxon>Acanthomorphata</taxon>
        <taxon>Zeiogadaria</taxon>
        <taxon>Gadariae</taxon>
        <taxon>Gadiformes</taxon>
        <taxon>Gadoidei</taxon>
        <taxon>Gadidae</taxon>
        <taxon>Gadus</taxon>
    </lineage>
</organism>
<evidence type="ECO:0000259" key="13">
    <source>
        <dbReference type="PROSITE" id="PS50262"/>
    </source>
</evidence>
<gene>
    <name evidence="14" type="primary">ptger2b</name>
</gene>
<evidence type="ECO:0000256" key="5">
    <source>
        <dbReference type="ARBA" id="ARBA00023040"/>
    </source>
</evidence>
<dbReference type="PRINTS" id="PR00856">
    <property type="entry name" value="PRSTNOIDIPR"/>
</dbReference>
<evidence type="ECO:0000256" key="12">
    <source>
        <dbReference type="SAM" id="Phobius"/>
    </source>
</evidence>
<evidence type="ECO:0000313" key="15">
    <source>
        <dbReference type="Proteomes" id="UP000694546"/>
    </source>
</evidence>
<dbReference type="Pfam" id="PF00001">
    <property type="entry name" value="7tm_1"/>
    <property type="match status" value="1"/>
</dbReference>
<evidence type="ECO:0000256" key="1">
    <source>
        <dbReference type="ARBA" id="ARBA00004651"/>
    </source>
</evidence>
<feature type="transmembrane region" description="Helical" evidence="12">
    <location>
        <begin position="52"/>
        <end position="76"/>
    </location>
</feature>
<keyword evidence="4 12" id="KW-1133">Transmembrane helix</keyword>
<evidence type="ECO:0000256" key="2">
    <source>
        <dbReference type="ARBA" id="ARBA00022475"/>
    </source>
</evidence>
<dbReference type="PROSITE" id="PS00237">
    <property type="entry name" value="G_PROTEIN_RECEP_F1_1"/>
    <property type="match status" value="1"/>
</dbReference>
<dbReference type="GeneTree" id="ENSGT01050000244902"/>
<evidence type="ECO:0000256" key="9">
    <source>
        <dbReference type="ARBA" id="ARBA00023224"/>
    </source>
</evidence>
<feature type="compositionally biased region" description="Polar residues" evidence="11">
    <location>
        <begin position="352"/>
        <end position="365"/>
    </location>
</feature>
<keyword evidence="15" id="KW-1185">Reference proteome</keyword>
<keyword evidence="8" id="KW-0325">Glycoprotein</keyword>
<feature type="transmembrane region" description="Helical" evidence="12">
    <location>
        <begin position="248"/>
        <end position="271"/>
    </location>
</feature>
<evidence type="ECO:0000256" key="7">
    <source>
        <dbReference type="ARBA" id="ARBA00023170"/>
    </source>
</evidence>
<dbReference type="GO" id="GO:0071380">
    <property type="term" value="P:cellular response to prostaglandin E stimulus"/>
    <property type="evidence" value="ECO:0007669"/>
    <property type="project" value="TreeGrafter"/>
</dbReference>
<dbReference type="GO" id="GO:0006954">
    <property type="term" value="P:inflammatory response"/>
    <property type="evidence" value="ECO:0007669"/>
    <property type="project" value="TreeGrafter"/>
</dbReference>
<dbReference type="Proteomes" id="UP000694546">
    <property type="component" value="Chromosome 21"/>
</dbReference>
<dbReference type="PANTHER" id="PTHR11866:SF8">
    <property type="entry name" value="PROSTAGLANDIN E2 RECEPTOR EP2 SUBTYPE"/>
    <property type="match status" value="1"/>
</dbReference>
<keyword evidence="2" id="KW-1003">Cell membrane</keyword>
<reference evidence="14" key="2">
    <citation type="submission" date="2025-09" db="UniProtKB">
        <authorList>
            <consortium name="Ensembl"/>
        </authorList>
    </citation>
    <scope>IDENTIFICATION</scope>
</reference>
<evidence type="ECO:0000256" key="11">
    <source>
        <dbReference type="SAM" id="MobiDB-lite"/>
    </source>
</evidence>
<evidence type="ECO:0000256" key="10">
    <source>
        <dbReference type="RuleBase" id="RU000688"/>
    </source>
</evidence>
<dbReference type="SUPFAM" id="SSF81321">
    <property type="entry name" value="Family A G protein-coupled receptor-like"/>
    <property type="match status" value="1"/>
</dbReference>
<keyword evidence="3 10" id="KW-0812">Transmembrane</keyword>
<dbReference type="InterPro" id="IPR008365">
    <property type="entry name" value="Prostanoid_rcpt"/>
</dbReference>
<keyword evidence="5 10" id="KW-0297">G-protein coupled receptor</keyword>
<keyword evidence="9 10" id="KW-0807">Transducer</keyword>
<feature type="compositionally biased region" description="Low complexity" evidence="11">
    <location>
        <begin position="341"/>
        <end position="351"/>
    </location>
</feature>
<feature type="domain" description="G-protein coupled receptors family 1 profile" evidence="13">
    <location>
        <begin position="32"/>
        <end position="302"/>
    </location>
</feature>
<evidence type="ECO:0000313" key="14">
    <source>
        <dbReference type="Ensembl" id="ENSGMOP00000046587.1"/>
    </source>
</evidence>
<dbReference type="PRINTS" id="PR00237">
    <property type="entry name" value="GPCRRHODOPSN"/>
</dbReference>
<proteinExistence type="inferred from homology"/>
<dbReference type="GO" id="GO:0004957">
    <property type="term" value="F:prostaglandin E receptor activity"/>
    <property type="evidence" value="ECO:0007669"/>
    <property type="project" value="Ensembl"/>
</dbReference>
<dbReference type="PRINTS" id="PR01788">
    <property type="entry name" value="PROSTANOIDR"/>
</dbReference>
<dbReference type="Gene3D" id="1.20.1070.10">
    <property type="entry name" value="Rhodopsin 7-helix transmembrane proteins"/>
    <property type="match status" value="1"/>
</dbReference>
<dbReference type="InterPro" id="IPR000370">
    <property type="entry name" value="Prostglndn_IP_rcpt"/>
</dbReference>
<dbReference type="GO" id="GO:0007189">
    <property type="term" value="P:adenylate cyclase-activating G protein-coupled receptor signaling pathway"/>
    <property type="evidence" value="ECO:0007669"/>
    <property type="project" value="TreeGrafter"/>
</dbReference>
<feature type="transmembrane region" description="Helical" evidence="12">
    <location>
        <begin position="20"/>
        <end position="40"/>
    </location>
</feature>
<protein>
    <submittedName>
        <fullName evidence="14">Prostaglandin E receptor 2b (subtype EP2)</fullName>
    </submittedName>
</protein>
<feature type="region of interest" description="Disordered" evidence="11">
    <location>
        <begin position="341"/>
        <end position="365"/>
    </location>
</feature>
<evidence type="ECO:0000256" key="8">
    <source>
        <dbReference type="ARBA" id="ARBA00023180"/>
    </source>
</evidence>
<dbReference type="PROSITE" id="PS50262">
    <property type="entry name" value="G_PROTEIN_RECEP_F1_2"/>
    <property type="match status" value="1"/>
</dbReference>
<dbReference type="InterPro" id="IPR017452">
    <property type="entry name" value="GPCR_Rhodpsn_7TM"/>
</dbReference>
<dbReference type="InterPro" id="IPR000276">
    <property type="entry name" value="GPCR_Rhodpsn"/>
</dbReference>
<dbReference type="OMA" id="NDNITCH"/>
<sequence length="365" mass="40718">MPANSTDCHETLTVESGLPTMSAVMFALGVAGNFVALALLETRRRTNCPSLFRILVTALITTDLLGTIAVTPLVLVAYAKNTTLVAQGDHGVLCSYFGFSMTFLSLSTLSILCAMALERFIALGFPYFYDRHITSTRCGYVAIALIYLACVLFCACPLMGFGKYVQYCPGTWCFLDMSPPSDSDKLYTAFYACFTLIVIMCTSVCNLSVIHFLVKMHRRRNTHHRAGRSLSRRFFRRSLSMMEEVEHILPLIFITVAFSICSFPILLRVFINFIGRTEEQQASDLHALRMLSFNSIIDPWVFIFLEPSVLKFVWRNLCRRQGQPHNPKSPVQPRLQITTTTTTTISSPTPTGVSLQSCGDLDGSS</sequence>
<comment type="similarity">
    <text evidence="10">Belongs to the G-protein coupled receptor 1 family.</text>
</comment>
<evidence type="ECO:0000256" key="6">
    <source>
        <dbReference type="ARBA" id="ARBA00023136"/>
    </source>
</evidence>
<dbReference type="Ensembl" id="ENSGMOT00000042312.1">
    <property type="protein sequence ID" value="ENSGMOP00000046587.1"/>
    <property type="gene ID" value="ENSGMOG00000032884.1"/>
</dbReference>
<dbReference type="PANTHER" id="PTHR11866">
    <property type="entry name" value="G-PROTEIN COUPLED RECEPTOR FAMILY 1 MEMBER"/>
    <property type="match status" value="1"/>
</dbReference>
<accession>A0A8C5BJM7</accession>
<reference evidence="14" key="1">
    <citation type="submission" date="2025-08" db="UniProtKB">
        <authorList>
            <consortium name="Ensembl"/>
        </authorList>
    </citation>
    <scope>IDENTIFICATION</scope>
</reference>
<dbReference type="OrthoDB" id="5959154at2759"/>